<dbReference type="GO" id="GO:0008233">
    <property type="term" value="F:peptidase activity"/>
    <property type="evidence" value="ECO:0007669"/>
    <property type="project" value="InterPro"/>
</dbReference>
<evidence type="ECO:0000256" key="1">
    <source>
        <dbReference type="ARBA" id="ARBA00010088"/>
    </source>
</evidence>
<reference evidence="4 5" key="1">
    <citation type="submission" date="2018-05" db="EMBL/GenBank/DDBJ databases">
        <title>Genome sequencing and assembly of the regulated plant pathogen Lachnellula willkommii and related sister species for the development of diagnostic species identification markers.</title>
        <authorList>
            <person name="Giroux E."/>
            <person name="Bilodeau G."/>
        </authorList>
    </citation>
    <scope>NUCLEOTIDE SEQUENCE [LARGE SCALE GENOMIC DNA]</scope>
    <source>
        <strain evidence="4 5">CBS 268.59</strain>
    </source>
</reference>
<dbReference type="EMBL" id="QGMK01000959">
    <property type="protein sequence ID" value="TVY75753.1"/>
    <property type="molecule type" value="Genomic_DNA"/>
</dbReference>
<dbReference type="InterPro" id="IPR002410">
    <property type="entry name" value="Peptidase_S33"/>
</dbReference>
<dbReference type="NCBIfam" id="TIGR01250">
    <property type="entry name" value="pro_imino_pep_2"/>
    <property type="match status" value="1"/>
</dbReference>
<dbReference type="InterPro" id="IPR005945">
    <property type="entry name" value="Pro_imino_pep"/>
</dbReference>
<dbReference type="PANTHER" id="PTHR43194">
    <property type="entry name" value="HYDROLASE ALPHA/BETA FOLD FAMILY"/>
    <property type="match status" value="1"/>
</dbReference>
<dbReference type="Pfam" id="PF00561">
    <property type="entry name" value="Abhydrolase_1"/>
    <property type="match status" value="1"/>
</dbReference>
<dbReference type="PRINTS" id="PR00793">
    <property type="entry name" value="PROAMNOPTASE"/>
</dbReference>
<gene>
    <name evidence="4" type="primary">laaA_3</name>
    <name evidence="4" type="ORF">LSUE1_G008888</name>
</gene>
<dbReference type="OrthoDB" id="190201at2759"/>
<keyword evidence="5" id="KW-1185">Reference proteome</keyword>
<evidence type="ECO:0000256" key="2">
    <source>
        <dbReference type="ARBA" id="ARBA00022801"/>
    </source>
</evidence>
<dbReference type="InterPro" id="IPR029058">
    <property type="entry name" value="AB_hydrolase_fold"/>
</dbReference>
<dbReference type="SUPFAM" id="SSF53474">
    <property type="entry name" value="alpha/beta-Hydrolases"/>
    <property type="match status" value="1"/>
</dbReference>
<protein>
    <submittedName>
        <fullName evidence="4">L-amino acid amidase</fullName>
    </submittedName>
</protein>
<dbReference type="Gene3D" id="3.40.50.1820">
    <property type="entry name" value="alpha/beta hydrolase"/>
    <property type="match status" value="1"/>
</dbReference>
<comment type="similarity">
    <text evidence="1">Belongs to the peptidase S33 family.</text>
</comment>
<dbReference type="InterPro" id="IPR000073">
    <property type="entry name" value="AB_hydrolase_1"/>
</dbReference>
<sequence length="308" mass="34663">MTGSTITDGEVPFEVSNAGKPCKTWYKTVGDIDSGTPLIVLHGGPGAGHEYLLSLSDLNEEYDIPIIFYDQIGSGKSTHLREKQGDTSFWTFDLYIQELDNLVERLNLRDRGFYLIGQSWGGMFGAAYASRRPRGLKNLIISGGPASIPLLLKGYEGLIAALPSDIRATIEDCNKRGDYESPEFEKASAVFYARHVCRLDPYPPEVQSAFRNLKDDPTAYLTLQGPSEFVIIGSFKDWEGWREGHKIEVPTLILNGRYDEATDLCMEPWFRTIPKVKWVTFENSSHMAHFEDRERFMQVCGGFLLADL</sequence>
<dbReference type="InterPro" id="IPR050228">
    <property type="entry name" value="Carboxylesterase_BioH"/>
</dbReference>
<accession>A0A8T9C6L2</accession>
<keyword evidence="2" id="KW-0378">Hydrolase</keyword>
<dbReference type="GO" id="GO:0006508">
    <property type="term" value="P:proteolysis"/>
    <property type="evidence" value="ECO:0007669"/>
    <property type="project" value="InterPro"/>
</dbReference>
<organism evidence="4 5">
    <name type="scientific">Lachnellula suecica</name>
    <dbReference type="NCBI Taxonomy" id="602035"/>
    <lineage>
        <taxon>Eukaryota</taxon>
        <taxon>Fungi</taxon>
        <taxon>Dikarya</taxon>
        <taxon>Ascomycota</taxon>
        <taxon>Pezizomycotina</taxon>
        <taxon>Leotiomycetes</taxon>
        <taxon>Helotiales</taxon>
        <taxon>Lachnaceae</taxon>
        <taxon>Lachnellula</taxon>
    </lineage>
</organism>
<evidence type="ECO:0000259" key="3">
    <source>
        <dbReference type="Pfam" id="PF00561"/>
    </source>
</evidence>
<dbReference type="PIRSF" id="PIRSF005539">
    <property type="entry name" value="Pept_S33_TRI_F1"/>
    <property type="match status" value="1"/>
</dbReference>
<dbReference type="AlphaFoldDB" id="A0A8T9C6L2"/>
<dbReference type="PANTHER" id="PTHR43194:SF2">
    <property type="entry name" value="PEROXISOMAL MEMBRANE PROTEIN LPX1"/>
    <property type="match status" value="1"/>
</dbReference>
<evidence type="ECO:0000313" key="5">
    <source>
        <dbReference type="Proteomes" id="UP000469558"/>
    </source>
</evidence>
<feature type="domain" description="AB hydrolase-1" evidence="3">
    <location>
        <begin position="37"/>
        <end position="292"/>
    </location>
</feature>
<name>A0A8T9C6L2_9HELO</name>
<dbReference type="Proteomes" id="UP000469558">
    <property type="component" value="Unassembled WGS sequence"/>
</dbReference>
<evidence type="ECO:0000313" key="4">
    <source>
        <dbReference type="EMBL" id="TVY75753.1"/>
    </source>
</evidence>
<comment type="caution">
    <text evidence="4">The sequence shown here is derived from an EMBL/GenBank/DDBJ whole genome shotgun (WGS) entry which is preliminary data.</text>
</comment>
<proteinExistence type="inferred from homology"/>